<gene>
    <name evidence="2" type="ORF">H9645_09095</name>
</gene>
<protein>
    <submittedName>
        <fullName evidence="2">VCBS repeat-containing protein</fullName>
    </submittedName>
</protein>
<evidence type="ECO:0000313" key="2">
    <source>
        <dbReference type="EMBL" id="MBD7988184.1"/>
    </source>
</evidence>
<keyword evidence="1" id="KW-0732">Signal</keyword>
<evidence type="ECO:0000313" key="3">
    <source>
        <dbReference type="Proteomes" id="UP000647183"/>
    </source>
</evidence>
<feature type="chain" id="PRO_5046657841" evidence="1">
    <location>
        <begin position="27"/>
        <end position="438"/>
    </location>
</feature>
<dbReference type="RefSeq" id="WP_191729383.1">
    <property type="nucleotide sequence ID" value="NZ_JACSQJ010000004.1"/>
</dbReference>
<dbReference type="PROSITE" id="PS51257">
    <property type="entry name" value="PROKAR_LIPOPROTEIN"/>
    <property type="match status" value="1"/>
</dbReference>
<sequence>MHREPPALLIAALAAAAACTSPPTLAQQGVVPDAVKARVNDLVAACVRAGGTLGDMSGQGRFVIPADFNGDGLTDFVVSEGNVPCTGRPQLFRDGGLSRVELYTGTGTAAAQLAFADRLLAYRVVAGSPAKLQIARRGEACGAGSGASAQCGAELRWNAGQARFDEVPTGSRGGPGQAVVRPAVIEGAAVPASGAGTVAPASAHTPAAAAVPAAAAGPAAARLPMVANARARHMERCSAEHRRLYPQMAADAATSSCGDQWEKVEAAGPLADLVLSTVSARAGERLSLADLRARLPGSQWDAHPATARGQAMPAATGRVGAFEAWVSGSAAAAKSLTLGWSEQGAEPPYDLPGALAARGAKVEALGCYHFGIVEVNAAYIVEAEGRPPFALTVYTRGAPVGQSIAAQTFEVGLDGVLPTKAGLRAEHRDPPWSDPCPV</sequence>
<comment type="caution">
    <text evidence="2">The sequence shown here is derived from an EMBL/GenBank/DDBJ whole genome shotgun (WGS) entry which is preliminary data.</text>
</comment>
<dbReference type="EMBL" id="JACSQJ010000004">
    <property type="protein sequence ID" value="MBD7988184.1"/>
    <property type="molecule type" value="Genomic_DNA"/>
</dbReference>
<name>A0ABR8UKR5_9GAMM</name>
<evidence type="ECO:0000256" key="1">
    <source>
        <dbReference type="SAM" id="SignalP"/>
    </source>
</evidence>
<reference evidence="2 3" key="1">
    <citation type="submission" date="2020-08" db="EMBL/GenBank/DDBJ databases">
        <title>A Genomic Blueprint of the Chicken Gut Microbiome.</title>
        <authorList>
            <person name="Gilroy R."/>
            <person name="Ravi A."/>
            <person name="Getino M."/>
            <person name="Pursley I."/>
            <person name="Horton D.L."/>
            <person name="Alikhan N.-F."/>
            <person name="Baker D."/>
            <person name="Gharbi K."/>
            <person name="Hall N."/>
            <person name="Watson M."/>
            <person name="Adriaenssens E.M."/>
            <person name="Foster-Nyarko E."/>
            <person name="Jarju S."/>
            <person name="Secka A."/>
            <person name="Antonio M."/>
            <person name="Oren A."/>
            <person name="Chaudhuri R."/>
            <person name="La Ragione R.M."/>
            <person name="Hildebrand F."/>
            <person name="Pallen M.J."/>
        </authorList>
    </citation>
    <scope>NUCLEOTIDE SEQUENCE [LARGE SCALE GENOMIC DNA]</scope>
    <source>
        <strain evidence="2 3">Sa2BVA3</strain>
    </source>
</reference>
<keyword evidence="3" id="KW-1185">Reference proteome</keyword>
<proteinExistence type="predicted"/>
<organism evidence="2 3">
    <name type="scientific">Luteimonas colneyensis</name>
    <dbReference type="NCBI Taxonomy" id="2762230"/>
    <lineage>
        <taxon>Bacteria</taxon>
        <taxon>Pseudomonadati</taxon>
        <taxon>Pseudomonadota</taxon>
        <taxon>Gammaproteobacteria</taxon>
        <taxon>Lysobacterales</taxon>
        <taxon>Lysobacteraceae</taxon>
        <taxon>Luteimonas</taxon>
    </lineage>
</organism>
<accession>A0ABR8UKR5</accession>
<dbReference type="SUPFAM" id="SSF69318">
    <property type="entry name" value="Integrin alpha N-terminal domain"/>
    <property type="match status" value="1"/>
</dbReference>
<dbReference type="InterPro" id="IPR028994">
    <property type="entry name" value="Integrin_alpha_N"/>
</dbReference>
<feature type="signal peptide" evidence="1">
    <location>
        <begin position="1"/>
        <end position="26"/>
    </location>
</feature>
<dbReference type="Proteomes" id="UP000647183">
    <property type="component" value="Unassembled WGS sequence"/>
</dbReference>